<keyword evidence="3 7" id="KW-0812">Transmembrane</keyword>
<dbReference type="PANTHER" id="PTHR30213:SF1">
    <property type="entry name" value="INNER MEMBRANE PROTEIN YHJD"/>
    <property type="match status" value="1"/>
</dbReference>
<feature type="compositionally biased region" description="Basic residues" evidence="6">
    <location>
        <begin position="297"/>
        <end position="313"/>
    </location>
</feature>
<sequence length="313" mass="34639">MRNIKARLRNIWGLLRDTISEWQFNEVSLLAASLAYYTVFSLAPLLIIVMMIVGAIFGEEAAKEQIVARMTELVGVQAAEVIATAITNMRADATGGPFSLIFSLGFLLFGASGIFAQIQDALDRIWEVEPAPKQQIFHFLRKRLLSFAMILVIAFLLLVSFVTNTLLAALVDVLNTIVPGAGYWWQILSLLLTFGVTTFIFGAIFTILPDAEISWRDTVVGAVITAILFLIGQSLFGLFLRQTNFGSAYGVAGSFVILITWVYYAAQILLLGAVFTKVFAQRRGSPIVPSEYAVPRNKNKRRTSRSSKRNQSK</sequence>
<keyword evidence="4 7" id="KW-1133">Transmembrane helix</keyword>
<keyword evidence="9" id="KW-1185">Reference proteome</keyword>
<reference evidence="8" key="2">
    <citation type="journal article" date="2019" name="Genome Biol. Evol.">
        <title>Day and night: Metabolic profiles and evolutionary relationships of six axenic non-marine cyanobacteria.</title>
        <authorList>
            <person name="Will S.E."/>
            <person name="Henke P."/>
            <person name="Boedeker C."/>
            <person name="Huang S."/>
            <person name="Brinkmann H."/>
            <person name="Rohde M."/>
            <person name="Jarek M."/>
            <person name="Friedl T."/>
            <person name="Seufert S."/>
            <person name="Schumacher M."/>
            <person name="Overmann J."/>
            <person name="Neumann-Schaal M."/>
            <person name="Petersen J."/>
        </authorList>
    </citation>
    <scope>NUCLEOTIDE SEQUENCE [LARGE SCALE GENOMIC DNA]</scope>
    <source>
        <strain evidence="8">PCC 7102</strain>
    </source>
</reference>
<evidence type="ECO:0000256" key="4">
    <source>
        <dbReference type="ARBA" id="ARBA00022989"/>
    </source>
</evidence>
<gene>
    <name evidence="8" type="ORF">DSM106972_036610</name>
</gene>
<feature type="transmembrane region" description="Helical" evidence="7">
    <location>
        <begin position="98"/>
        <end position="116"/>
    </location>
</feature>
<dbReference type="Pfam" id="PF03631">
    <property type="entry name" value="Virul_fac_BrkB"/>
    <property type="match status" value="1"/>
</dbReference>
<dbReference type="Proteomes" id="UP000271624">
    <property type="component" value="Unassembled WGS sequence"/>
</dbReference>
<feature type="transmembrane region" description="Helical" evidence="7">
    <location>
        <begin position="183"/>
        <end position="207"/>
    </location>
</feature>
<evidence type="ECO:0000256" key="1">
    <source>
        <dbReference type="ARBA" id="ARBA00004651"/>
    </source>
</evidence>
<reference evidence="8" key="1">
    <citation type="submission" date="2018-12" db="EMBL/GenBank/DDBJ databases">
        <authorList>
            <person name="Will S."/>
            <person name="Neumann-Schaal M."/>
            <person name="Henke P."/>
        </authorList>
    </citation>
    <scope>NUCLEOTIDE SEQUENCE</scope>
    <source>
        <strain evidence="8">PCC 7102</strain>
    </source>
</reference>
<evidence type="ECO:0000256" key="6">
    <source>
        <dbReference type="SAM" id="MobiDB-lite"/>
    </source>
</evidence>
<evidence type="ECO:0000313" key="9">
    <source>
        <dbReference type="Proteomes" id="UP000271624"/>
    </source>
</evidence>
<dbReference type="EMBL" id="RSCL01000008">
    <property type="protein sequence ID" value="RUT05654.1"/>
    <property type="molecule type" value="Genomic_DNA"/>
</dbReference>
<dbReference type="RefSeq" id="WP_127082111.1">
    <property type="nucleotide sequence ID" value="NZ_RSCL01000008.1"/>
</dbReference>
<dbReference type="PANTHER" id="PTHR30213">
    <property type="entry name" value="INNER MEMBRANE PROTEIN YHJD"/>
    <property type="match status" value="1"/>
</dbReference>
<organism evidence="8 9">
    <name type="scientific">Dulcicalothrix desertica PCC 7102</name>
    <dbReference type="NCBI Taxonomy" id="232991"/>
    <lineage>
        <taxon>Bacteria</taxon>
        <taxon>Bacillati</taxon>
        <taxon>Cyanobacteriota</taxon>
        <taxon>Cyanophyceae</taxon>
        <taxon>Nostocales</taxon>
        <taxon>Calotrichaceae</taxon>
        <taxon>Dulcicalothrix</taxon>
    </lineage>
</organism>
<dbReference type="InterPro" id="IPR017039">
    <property type="entry name" value="Virul_fac_BrkB"/>
</dbReference>
<dbReference type="GO" id="GO:0005886">
    <property type="term" value="C:plasma membrane"/>
    <property type="evidence" value="ECO:0007669"/>
    <property type="project" value="UniProtKB-SubCell"/>
</dbReference>
<keyword evidence="2" id="KW-1003">Cell membrane</keyword>
<dbReference type="PIRSF" id="PIRSF035875">
    <property type="entry name" value="RNase_BN"/>
    <property type="match status" value="1"/>
</dbReference>
<dbReference type="AlphaFoldDB" id="A0A433VHR8"/>
<feature type="transmembrane region" description="Helical" evidence="7">
    <location>
        <begin position="34"/>
        <end position="57"/>
    </location>
</feature>
<evidence type="ECO:0000256" key="7">
    <source>
        <dbReference type="SAM" id="Phobius"/>
    </source>
</evidence>
<protein>
    <submittedName>
        <fullName evidence="8">Uncharacterized protein</fullName>
    </submittedName>
</protein>
<name>A0A433VHR8_9CYAN</name>
<feature type="transmembrane region" description="Helical" evidence="7">
    <location>
        <begin position="144"/>
        <end position="171"/>
    </location>
</feature>
<evidence type="ECO:0000256" key="5">
    <source>
        <dbReference type="ARBA" id="ARBA00023136"/>
    </source>
</evidence>
<feature type="region of interest" description="Disordered" evidence="6">
    <location>
        <begin position="294"/>
        <end position="313"/>
    </location>
</feature>
<evidence type="ECO:0000256" key="2">
    <source>
        <dbReference type="ARBA" id="ARBA00022475"/>
    </source>
</evidence>
<accession>A0A433VHR8</accession>
<dbReference type="OrthoDB" id="9797028at2"/>
<evidence type="ECO:0000313" key="8">
    <source>
        <dbReference type="EMBL" id="RUT05654.1"/>
    </source>
</evidence>
<comment type="caution">
    <text evidence="8">The sequence shown here is derived from an EMBL/GenBank/DDBJ whole genome shotgun (WGS) entry which is preliminary data.</text>
</comment>
<feature type="transmembrane region" description="Helical" evidence="7">
    <location>
        <begin position="219"/>
        <end position="240"/>
    </location>
</feature>
<dbReference type="NCBIfam" id="TIGR00765">
    <property type="entry name" value="yihY_not_rbn"/>
    <property type="match status" value="1"/>
</dbReference>
<keyword evidence="5 7" id="KW-0472">Membrane</keyword>
<feature type="transmembrane region" description="Helical" evidence="7">
    <location>
        <begin position="252"/>
        <end position="275"/>
    </location>
</feature>
<evidence type="ECO:0000256" key="3">
    <source>
        <dbReference type="ARBA" id="ARBA00022692"/>
    </source>
</evidence>
<comment type="subcellular location">
    <subcellularLocation>
        <location evidence="1">Cell membrane</location>
        <topology evidence="1">Multi-pass membrane protein</topology>
    </subcellularLocation>
</comment>
<proteinExistence type="predicted"/>